<dbReference type="PANTHER" id="PTHR40465:SF1">
    <property type="entry name" value="DUF6534 DOMAIN-CONTAINING PROTEIN"/>
    <property type="match status" value="1"/>
</dbReference>
<dbReference type="GeneID" id="63822435"/>
<dbReference type="Proteomes" id="UP000076871">
    <property type="component" value="Unassembled WGS sequence"/>
</dbReference>
<feature type="transmembrane region" description="Helical" evidence="1">
    <location>
        <begin position="46"/>
        <end position="67"/>
    </location>
</feature>
<dbReference type="PANTHER" id="PTHR40465">
    <property type="entry name" value="CHROMOSOME 1, WHOLE GENOME SHOTGUN SEQUENCE"/>
    <property type="match status" value="1"/>
</dbReference>
<keyword evidence="1" id="KW-0812">Transmembrane</keyword>
<keyword evidence="1" id="KW-1133">Transmembrane helix</keyword>
<evidence type="ECO:0000313" key="3">
    <source>
        <dbReference type="EMBL" id="KZT13225.1"/>
    </source>
</evidence>
<dbReference type="RefSeq" id="XP_040770735.1">
    <property type="nucleotide sequence ID" value="XM_040905405.1"/>
</dbReference>
<dbReference type="EMBL" id="KV427605">
    <property type="protein sequence ID" value="KZT13225.1"/>
    <property type="molecule type" value="Genomic_DNA"/>
</dbReference>
<gene>
    <name evidence="3" type="ORF">LAESUDRAFT_669644</name>
</gene>
<feature type="transmembrane region" description="Helical" evidence="1">
    <location>
        <begin position="166"/>
        <end position="188"/>
    </location>
</feature>
<dbReference type="InterPro" id="IPR045339">
    <property type="entry name" value="DUF6534"/>
</dbReference>
<sequence>MLQTCEAVCTLGYSPASLFPSTLHPRRIVLCLGRDDFRMLIAGPQFLGVCFNWALLGLLNLQVYLYYDYFPKDRWYLKCLGTKFRNVSVTAHILFVAYGMLIFEWVQTGLLTETAMSIYVYGYDDVKDLLEFHNTWFSATMMCGIISATVQIFLAWRIYKLSTSRVVAGIIVVLAVLQCVTSLMSGAVEKSARIAAAFDNNVIVVWLVASAVVDILIAVSMTILLLKNKTGIKSTDAIINGLVRLVVETGTLTGSCTLFSIMLFAFMKLCTASLAIIVLITASVKPVSRWSQIRRFHSELICGQWHDTLVYEAPAMLLTKRYSNTFLTNLNSREFIRRRDAAMIELAPKSELQFAQNVTVHRVEISTPPGMESSTSDAASVAFEGALGSLLTRNLSIVFEAQTKRPARRYSVI</sequence>
<feature type="domain" description="DUF6534" evidence="2">
    <location>
        <begin position="210"/>
        <end position="334"/>
    </location>
</feature>
<dbReference type="AlphaFoldDB" id="A0A165IKZ2"/>
<accession>A0A165IKZ2</accession>
<organism evidence="3 4">
    <name type="scientific">Laetiporus sulphureus 93-53</name>
    <dbReference type="NCBI Taxonomy" id="1314785"/>
    <lineage>
        <taxon>Eukaryota</taxon>
        <taxon>Fungi</taxon>
        <taxon>Dikarya</taxon>
        <taxon>Basidiomycota</taxon>
        <taxon>Agaricomycotina</taxon>
        <taxon>Agaricomycetes</taxon>
        <taxon>Polyporales</taxon>
        <taxon>Laetiporus</taxon>
    </lineage>
</organism>
<evidence type="ECO:0000259" key="2">
    <source>
        <dbReference type="Pfam" id="PF20152"/>
    </source>
</evidence>
<evidence type="ECO:0000313" key="4">
    <source>
        <dbReference type="Proteomes" id="UP000076871"/>
    </source>
</evidence>
<feature type="transmembrane region" description="Helical" evidence="1">
    <location>
        <begin position="136"/>
        <end position="159"/>
    </location>
</feature>
<dbReference type="InParanoid" id="A0A165IKZ2"/>
<evidence type="ECO:0000256" key="1">
    <source>
        <dbReference type="SAM" id="Phobius"/>
    </source>
</evidence>
<name>A0A165IKZ2_9APHY</name>
<keyword evidence="1" id="KW-0472">Membrane</keyword>
<reference evidence="3 4" key="1">
    <citation type="journal article" date="2016" name="Mol. Biol. Evol.">
        <title>Comparative Genomics of Early-Diverging Mushroom-Forming Fungi Provides Insights into the Origins of Lignocellulose Decay Capabilities.</title>
        <authorList>
            <person name="Nagy L.G."/>
            <person name="Riley R."/>
            <person name="Tritt A."/>
            <person name="Adam C."/>
            <person name="Daum C."/>
            <person name="Floudas D."/>
            <person name="Sun H."/>
            <person name="Yadav J.S."/>
            <person name="Pangilinan J."/>
            <person name="Larsson K.H."/>
            <person name="Matsuura K."/>
            <person name="Barry K."/>
            <person name="Labutti K."/>
            <person name="Kuo R."/>
            <person name="Ohm R.A."/>
            <person name="Bhattacharya S.S."/>
            <person name="Shirouzu T."/>
            <person name="Yoshinaga Y."/>
            <person name="Martin F.M."/>
            <person name="Grigoriev I.V."/>
            <person name="Hibbett D.S."/>
        </authorList>
    </citation>
    <scope>NUCLEOTIDE SEQUENCE [LARGE SCALE GENOMIC DNA]</scope>
    <source>
        <strain evidence="3 4">93-53</strain>
    </source>
</reference>
<feature type="transmembrane region" description="Helical" evidence="1">
    <location>
        <begin position="87"/>
        <end position="106"/>
    </location>
</feature>
<dbReference type="OrthoDB" id="2953893at2759"/>
<protein>
    <recommendedName>
        <fullName evidence="2">DUF6534 domain-containing protein</fullName>
    </recommendedName>
</protein>
<dbReference type="STRING" id="1314785.A0A165IKZ2"/>
<keyword evidence="4" id="KW-1185">Reference proteome</keyword>
<proteinExistence type="predicted"/>
<feature type="transmembrane region" description="Helical" evidence="1">
    <location>
        <begin position="203"/>
        <end position="225"/>
    </location>
</feature>
<dbReference type="Pfam" id="PF20152">
    <property type="entry name" value="DUF6534"/>
    <property type="match status" value="1"/>
</dbReference>